<reference evidence="2 3" key="1">
    <citation type="submission" date="2013-08" db="EMBL/GenBank/DDBJ databases">
        <authorList>
            <person name="Huang J."/>
            <person name="Wang G."/>
        </authorList>
    </citation>
    <scope>NUCLEOTIDE SEQUENCE [LARGE SCALE GENOMIC DNA]</scope>
    <source>
        <strain evidence="2 3">JSM 072002</strain>
    </source>
</reference>
<organism evidence="2 3">
    <name type="scientific">Pontibacillus litoralis JSM 072002</name>
    <dbReference type="NCBI Taxonomy" id="1385512"/>
    <lineage>
        <taxon>Bacteria</taxon>
        <taxon>Bacillati</taxon>
        <taxon>Bacillota</taxon>
        <taxon>Bacilli</taxon>
        <taxon>Bacillales</taxon>
        <taxon>Bacillaceae</taxon>
        <taxon>Pontibacillus</taxon>
    </lineage>
</organism>
<dbReference type="Gene3D" id="3.40.50.720">
    <property type="entry name" value="NAD(P)-binding Rossmann-like Domain"/>
    <property type="match status" value="1"/>
</dbReference>
<dbReference type="SMART" id="SM00881">
    <property type="entry name" value="CoA_binding"/>
    <property type="match status" value="1"/>
</dbReference>
<feature type="domain" description="CoA-binding" evidence="1">
    <location>
        <begin position="15"/>
        <end position="107"/>
    </location>
</feature>
<gene>
    <name evidence="2" type="ORF">N784_14960</name>
</gene>
<dbReference type="PANTHER" id="PTHR33303">
    <property type="entry name" value="CYTOPLASMIC PROTEIN-RELATED"/>
    <property type="match status" value="1"/>
</dbReference>
<dbReference type="Pfam" id="PF13380">
    <property type="entry name" value="CoA_binding_2"/>
    <property type="match status" value="1"/>
</dbReference>
<evidence type="ECO:0000313" key="3">
    <source>
        <dbReference type="Proteomes" id="UP000030401"/>
    </source>
</evidence>
<dbReference type="EMBL" id="AVPG01000006">
    <property type="protein sequence ID" value="KGX87544.1"/>
    <property type="molecule type" value="Genomic_DNA"/>
</dbReference>
<name>A0A0A5G699_9BACI</name>
<evidence type="ECO:0000313" key="2">
    <source>
        <dbReference type="EMBL" id="KGX87544.1"/>
    </source>
</evidence>
<dbReference type="OrthoDB" id="9804695at2"/>
<proteinExistence type="predicted"/>
<dbReference type="STRING" id="1385512.N784_14960"/>
<dbReference type="AlphaFoldDB" id="A0A0A5G699"/>
<sequence>MTIQNPTNEQLKEILTNASTIAVVGLSNNPERTSYQVSKAMQDAGYKIIPVNPTIDEALGERAIASLAELEEPVDIINVFRRSEYLPDVAREAVQTNAPVFWAQQGIQSDEANDYLREHGVTVIMDVCIKVAHSVTIGK</sequence>
<accession>A0A0A5G699</accession>
<dbReference type="InterPro" id="IPR003781">
    <property type="entry name" value="CoA-bd"/>
</dbReference>
<dbReference type="PANTHER" id="PTHR33303:SF2">
    <property type="entry name" value="COA-BINDING DOMAIN-CONTAINING PROTEIN"/>
    <property type="match status" value="1"/>
</dbReference>
<keyword evidence="3" id="KW-1185">Reference proteome</keyword>
<dbReference type="InterPro" id="IPR036291">
    <property type="entry name" value="NAD(P)-bd_dom_sf"/>
</dbReference>
<dbReference type="eggNOG" id="COG1832">
    <property type="taxonomic scope" value="Bacteria"/>
</dbReference>
<protein>
    <submittedName>
        <fullName evidence="2">CoA-binding protein</fullName>
    </submittedName>
</protein>
<dbReference type="Proteomes" id="UP000030401">
    <property type="component" value="Unassembled WGS sequence"/>
</dbReference>
<evidence type="ECO:0000259" key="1">
    <source>
        <dbReference type="SMART" id="SM00881"/>
    </source>
</evidence>
<comment type="caution">
    <text evidence="2">The sequence shown here is derived from an EMBL/GenBank/DDBJ whole genome shotgun (WGS) entry which is preliminary data.</text>
</comment>
<dbReference type="SUPFAM" id="SSF51735">
    <property type="entry name" value="NAD(P)-binding Rossmann-fold domains"/>
    <property type="match status" value="1"/>
</dbReference>